<dbReference type="Proteomes" id="UP000251960">
    <property type="component" value="Chromosome 2"/>
</dbReference>
<reference evidence="4" key="1">
    <citation type="journal article" date="2018" name="Nat. Genet.">
        <title>Extensive intraspecific gene order and gene structural variations between Mo17 and other maize genomes.</title>
        <authorList>
            <person name="Sun S."/>
            <person name="Zhou Y."/>
            <person name="Chen J."/>
            <person name="Shi J."/>
            <person name="Zhao H."/>
            <person name="Zhao H."/>
            <person name="Song W."/>
            <person name="Zhang M."/>
            <person name="Cui Y."/>
            <person name="Dong X."/>
            <person name="Liu H."/>
            <person name="Ma X."/>
            <person name="Jiao Y."/>
            <person name="Wang B."/>
            <person name="Wei X."/>
            <person name="Stein J.C."/>
            <person name="Glaubitz J.C."/>
            <person name="Lu F."/>
            <person name="Yu G."/>
            <person name="Liang C."/>
            <person name="Fengler K."/>
            <person name="Li B."/>
            <person name="Rafalski A."/>
            <person name="Schnable P.S."/>
            <person name="Ware D.H."/>
            <person name="Buckler E.S."/>
            <person name="Lai J."/>
        </authorList>
    </citation>
    <scope>NUCLEOTIDE SEQUENCE [LARGE SCALE GENOMIC DNA]</scope>
    <source>
        <tissue evidence="4">Seedling</tissue>
    </source>
</reference>
<gene>
    <name evidence="4" type="ORF">Zm00014a_043476</name>
</gene>
<dbReference type="SUPFAM" id="SSF57756">
    <property type="entry name" value="Retrovirus zinc finger-like domains"/>
    <property type="match status" value="1"/>
</dbReference>
<dbReference type="PANTHER" id="PTHR33170">
    <property type="entry name" value="DUF4283 DOMAIN-CONTAINING PROTEIN-RELATED"/>
    <property type="match status" value="1"/>
</dbReference>
<accession>A0A3L6FR42</accession>
<feature type="compositionally biased region" description="Basic residues" evidence="2">
    <location>
        <begin position="137"/>
        <end position="150"/>
    </location>
</feature>
<dbReference type="GO" id="GO:0003676">
    <property type="term" value="F:nucleic acid binding"/>
    <property type="evidence" value="ECO:0007669"/>
    <property type="project" value="InterPro"/>
</dbReference>
<dbReference type="Gene3D" id="4.10.60.10">
    <property type="entry name" value="Zinc finger, CCHC-type"/>
    <property type="match status" value="1"/>
</dbReference>
<feature type="region of interest" description="Disordered" evidence="2">
    <location>
        <begin position="1"/>
        <end position="23"/>
    </location>
</feature>
<dbReference type="InterPro" id="IPR036875">
    <property type="entry name" value="Znf_CCHC_sf"/>
</dbReference>
<proteinExistence type="predicted"/>
<evidence type="ECO:0000259" key="3">
    <source>
        <dbReference type="PROSITE" id="PS50158"/>
    </source>
</evidence>
<feature type="compositionally biased region" description="Basic and acidic residues" evidence="2">
    <location>
        <begin position="1"/>
        <end position="16"/>
    </location>
</feature>
<evidence type="ECO:0000256" key="2">
    <source>
        <dbReference type="SAM" id="MobiDB-lite"/>
    </source>
</evidence>
<feature type="region of interest" description="Disordered" evidence="2">
    <location>
        <begin position="696"/>
        <end position="751"/>
    </location>
</feature>
<keyword evidence="1" id="KW-0862">Zinc</keyword>
<keyword evidence="1" id="KW-0479">Metal-binding</keyword>
<dbReference type="PANTHER" id="PTHR33170:SF34">
    <property type="entry name" value="OS05G0102200 PROTEIN"/>
    <property type="match status" value="1"/>
</dbReference>
<evidence type="ECO:0000256" key="1">
    <source>
        <dbReference type="PROSITE-ProRule" id="PRU00047"/>
    </source>
</evidence>
<feature type="compositionally biased region" description="Basic and acidic residues" evidence="2">
    <location>
        <begin position="452"/>
        <end position="464"/>
    </location>
</feature>
<dbReference type="PROSITE" id="PS50158">
    <property type="entry name" value="ZF_CCHC"/>
    <property type="match status" value="1"/>
</dbReference>
<protein>
    <recommendedName>
        <fullName evidence="3">CCHC-type domain-containing protein</fullName>
    </recommendedName>
</protein>
<dbReference type="AlphaFoldDB" id="A0A3L6FR42"/>
<feature type="compositionally biased region" description="Polar residues" evidence="2">
    <location>
        <begin position="159"/>
        <end position="171"/>
    </location>
</feature>
<organism evidence="4">
    <name type="scientific">Zea mays</name>
    <name type="common">Maize</name>
    <dbReference type="NCBI Taxonomy" id="4577"/>
    <lineage>
        <taxon>Eukaryota</taxon>
        <taxon>Viridiplantae</taxon>
        <taxon>Streptophyta</taxon>
        <taxon>Embryophyta</taxon>
        <taxon>Tracheophyta</taxon>
        <taxon>Spermatophyta</taxon>
        <taxon>Magnoliopsida</taxon>
        <taxon>Liliopsida</taxon>
        <taxon>Poales</taxon>
        <taxon>Poaceae</taxon>
        <taxon>PACMAD clade</taxon>
        <taxon>Panicoideae</taxon>
        <taxon>Andropogonodae</taxon>
        <taxon>Andropogoneae</taxon>
        <taxon>Tripsacinae</taxon>
        <taxon>Zea</taxon>
    </lineage>
</organism>
<comment type="caution">
    <text evidence="4">The sequence shown here is derived from an EMBL/GenBank/DDBJ whole genome shotgun (WGS) entry which is preliminary data.</text>
</comment>
<feature type="domain" description="CCHC-type" evidence="3">
    <location>
        <begin position="190"/>
        <end position="203"/>
    </location>
</feature>
<dbReference type="InterPro" id="IPR001878">
    <property type="entry name" value="Znf_CCHC"/>
</dbReference>
<dbReference type="GO" id="GO:0008270">
    <property type="term" value="F:zinc ion binding"/>
    <property type="evidence" value="ECO:0007669"/>
    <property type="project" value="UniProtKB-KW"/>
</dbReference>
<feature type="compositionally biased region" description="Basic residues" evidence="2">
    <location>
        <begin position="704"/>
        <end position="728"/>
    </location>
</feature>
<keyword evidence="1" id="KW-0863">Zinc-finger</keyword>
<dbReference type="ExpressionAtlas" id="A0A3L6FR42">
    <property type="expression patterns" value="baseline and differential"/>
</dbReference>
<feature type="compositionally biased region" description="Gly residues" evidence="2">
    <location>
        <begin position="94"/>
        <end position="104"/>
    </location>
</feature>
<dbReference type="EMBL" id="NCVQ01000003">
    <property type="protein sequence ID" value="PWZ36524.1"/>
    <property type="molecule type" value="Genomic_DNA"/>
</dbReference>
<feature type="region of interest" description="Disordered" evidence="2">
    <location>
        <begin position="86"/>
        <end position="171"/>
    </location>
</feature>
<sequence length="751" mass="84242">MPEEHGWAVKADDPRKGQPRCLDSGSISRGWIAAQKAGNKLNEVGFPPDLIGARSPEHLSVLLASLWALPTHKRESFSGGWQSIPFRPPDFGPQPGGGGGGGELAGETSEKMDPRLKPSQWDRWNSKEARNPPNAWGRHRNMSWRLRPSHVKSEGEVIGSSSGDMNNPGNPKSLTLPGMLEVEGSRRTFCQKCGDEGHHARDCSRALWCDICMKETHVTAKCVWPRQNKPIMPLVGMAADGLSFYSSQFGKNISKKPKRSLLGLVKIVEGMVSAGDLERDFSFHFPWGRPWKADKCHLGFLMQFPSQDRLDELTNFTELKMKISGVEIVVTVWNSQVLAKSRLHSVWIKADNVPEELLNYQAICELGSVLGAVEEVDLAALKSNDMVRFKVHVKSIARIPPVIEIGVKHLLYDIYFKVEKVETEGWNEEEASMRKRSSVDLQPNEFGLGDNGGKKPKSDIHESGKVPLIPVNQKTSSSEFKEAMFATDPQTNECDKCNEEGENLGDENNEKVDFEDSDEDLLSSQELNNFVKGMGVEIADEQELEMDEGELLKFQDEQQTGKDKKGKAKLVDQVEGTRKSSRLEANEDIRITDKAINRAEAKDAFLNKGNNPNPFSILNSENSLLIDIANKLGVNLGKDDNERLDNLEMIKCLEEERARAIMPDVGADDIDNKFAGNLVENEDPSIMDRIVQEMIESESEGKKNKTPKKKKKIQKEKKYSLRKKKGSPKIRYTSNNRRCLKRHQWDNQVSE</sequence>
<evidence type="ECO:0000313" key="4">
    <source>
        <dbReference type="EMBL" id="PWZ36524.1"/>
    </source>
</evidence>
<feature type="region of interest" description="Disordered" evidence="2">
    <location>
        <begin position="429"/>
        <end position="464"/>
    </location>
</feature>
<name>A0A3L6FR42_MAIZE</name>